<evidence type="ECO:0000259" key="14">
    <source>
        <dbReference type="SMART" id="SM00907"/>
    </source>
</evidence>
<feature type="signal peptide" evidence="10">
    <location>
        <begin position="1"/>
        <end position="21"/>
    </location>
</feature>
<keyword evidence="5 10" id="KW-0732">Signal</keyword>
<dbReference type="Gene3D" id="1.10.220.110">
    <property type="entry name" value="GDNF binding domain"/>
    <property type="match status" value="1"/>
</dbReference>
<evidence type="ECO:0000256" key="13">
    <source>
        <dbReference type="SAM" id="MobiDB-lite"/>
    </source>
</evidence>
<keyword evidence="6 10" id="KW-0472">Membrane</keyword>
<comment type="subunit">
    <text evidence="10">Interacts with GDNF ligand and RET: forms a 2:2:2 ternary complex composed of GDNF ligand, GFRA1 and RET receptor. Interacts with SORL1, either alone or in complex with GDNF. Interaction between SORL1 and GFRA1 leads to GFRA1 internalization, but not degradation.</text>
</comment>
<dbReference type="SUPFAM" id="SSF110035">
    <property type="entry name" value="GDNF receptor-like"/>
    <property type="match status" value="1"/>
</dbReference>
<keyword evidence="9" id="KW-0449">Lipoprotein</keyword>
<keyword evidence="8 12" id="KW-0325">Glycoprotein</keyword>
<keyword evidence="16" id="KW-1185">Reference proteome</keyword>
<proteinExistence type="inferred from homology"/>
<dbReference type="GO" id="GO:0038023">
    <property type="term" value="F:signaling receptor activity"/>
    <property type="evidence" value="ECO:0007669"/>
    <property type="project" value="UniProtKB-UniRule"/>
</dbReference>
<feature type="disulfide bond" evidence="11">
    <location>
        <begin position="211"/>
        <end position="216"/>
    </location>
</feature>
<evidence type="ECO:0000256" key="12">
    <source>
        <dbReference type="PIRSR" id="PIRSR038071-2"/>
    </source>
</evidence>
<accession>A0A4W3K2Q2</accession>
<dbReference type="InterPro" id="IPR037193">
    <property type="entry name" value="GDNF_alpha"/>
</dbReference>
<evidence type="ECO:0000256" key="2">
    <source>
        <dbReference type="ARBA" id="ARBA00005961"/>
    </source>
</evidence>
<dbReference type="GO" id="GO:0009897">
    <property type="term" value="C:external side of plasma membrane"/>
    <property type="evidence" value="ECO:0007669"/>
    <property type="project" value="TreeGrafter"/>
</dbReference>
<keyword evidence="3 10" id="KW-1003">Cell membrane</keyword>
<keyword evidence="11" id="KW-1015">Disulfide bond</keyword>
<feature type="chain" id="PRO_5021524318" description="GDNF family receptor alpha-1" evidence="10">
    <location>
        <begin position="22"/>
        <end position="470"/>
    </location>
</feature>
<feature type="disulfide bond" evidence="11">
    <location>
        <begin position="245"/>
        <end position="251"/>
    </location>
</feature>
<dbReference type="InterPro" id="IPR003438">
    <property type="entry name" value="GDNF_rcpt"/>
</dbReference>
<dbReference type="SMART" id="SM00907">
    <property type="entry name" value="GDNF"/>
    <property type="match status" value="3"/>
</dbReference>
<feature type="domain" description="GDNF/GAS1" evidence="14">
    <location>
        <begin position="238"/>
        <end position="332"/>
    </location>
</feature>
<comment type="function">
    <text evidence="10">Coreceptor for GDNF, a neurotrophic factor that enhances survival and morphological differentiation of dopaminergic neurons and increases their high-affinity dopamine uptake. GDNF-binding leads to autophosphorylation and activation of the RET receptor.</text>
</comment>
<feature type="disulfide bond" evidence="11">
    <location>
        <begin position="238"/>
        <end position="308"/>
    </location>
</feature>
<dbReference type="GO" id="GO:0043235">
    <property type="term" value="C:receptor complex"/>
    <property type="evidence" value="ECO:0007669"/>
    <property type="project" value="TreeGrafter"/>
</dbReference>
<feature type="disulfide bond" evidence="11">
    <location>
        <begin position="262"/>
        <end position="280"/>
    </location>
</feature>
<dbReference type="Pfam" id="PF02351">
    <property type="entry name" value="GDNF"/>
    <property type="match status" value="3"/>
</dbReference>
<protein>
    <recommendedName>
        <fullName evidence="10">GDNF family receptor alpha-1</fullName>
        <shortName evidence="10">GDNF receptor alpha-1</shortName>
    </recommendedName>
</protein>
<dbReference type="GO" id="GO:0007169">
    <property type="term" value="P:cell surface receptor protein tyrosine kinase signaling pathway"/>
    <property type="evidence" value="ECO:0007669"/>
    <property type="project" value="UniProtKB-ARBA"/>
</dbReference>
<dbReference type="FunFam" id="1.10.220.110:FF:000001">
    <property type="entry name" value="GDNF family receptor alpha"/>
    <property type="match status" value="1"/>
</dbReference>
<feature type="glycosylation site" description="N-linked (GlcNAc...) asparagine" evidence="12">
    <location>
        <position position="403"/>
    </location>
</feature>
<evidence type="ECO:0000256" key="8">
    <source>
        <dbReference type="ARBA" id="ARBA00023180"/>
    </source>
</evidence>
<evidence type="ECO:0000256" key="11">
    <source>
        <dbReference type="PIRSR" id="PIRSR038071-1"/>
    </source>
</evidence>
<feature type="disulfide bond" evidence="11">
    <location>
        <begin position="148"/>
        <end position="209"/>
    </location>
</feature>
<feature type="compositionally biased region" description="Polar residues" evidence="13">
    <location>
        <begin position="355"/>
        <end position="380"/>
    </location>
</feature>
<comment type="similarity">
    <text evidence="2 10">Belongs to the GDNFR family.</text>
</comment>
<dbReference type="PIRSF" id="PIRSF038071">
    <property type="entry name" value="GDNF_family_receptor_alpha"/>
    <property type="match status" value="1"/>
</dbReference>
<dbReference type="InterPro" id="IPR017372">
    <property type="entry name" value="Glial_neurotroph_fac_rcpt_a1/2"/>
</dbReference>
<keyword evidence="7 10" id="KW-0675">Receptor</keyword>
<evidence type="ECO:0000256" key="6">
    <source>
        <dbReference type="ARBA" id="ARBA00023136"/>
    </source>
</evidence>
<reference evidence="15" key="4">
    <citation type="submission" date="2025-08" db="UniProtKB">
        <authorList>
            <consortium name="Ensembl"/>
        </authorList>
    </citation>
    <scope>IDENTIFICATION</scope>
</reference>
<organism evidence="15 16">
    <name type="scientific">Callorhinchus milii</name>
    <name type="common">Ghost shark</name>
    <dbReference type="NCBI Taxonomy" id="7868"/>
    <lineage>
        <taxon>Eukaryota</taxon>
        <taxon>Metazoa</taxon>
        <taxon>Chordata</taxon>
        <taxon>Craniata</taxon>
        <taxon>Vertebrata</taxon>
        <taxon>Chondrichthyes</taxon>
        <taxon>Holocephali</taxon>
        <taxon>Chimaeriformes</taxon>
        <taxon>Callorhinchidae</taxon>
        <taxon>Callorhinchus</taxon>
    </lineage>
</organism>
<dbReference type="GO" id="GO:0007399">
    <property type="term" value="P:nervous system development"/>
    <property type="evidence" value="ECO:0007669"/>
    <property type="project" value="TreeGrafter"/>
</dbReference>
<evidence type="ECO:0000313" key="15">
    <source>
        <dbReference type="Ensembl" id="ENSCMIP00000038220.1"/>
    </source>
</evidence>
<feature type="disulfide bond" evidence="11">
    <location>
        <begin position="182"/>
        <end position="228"/>
    </location>
</feature>
<reference evidence="16" key="3">
    <citation type="journal article" date="2014" name="Nature">
        <title>Elephant shark genome provides unique insights into gnathostome evolution.</title>
        <authorList>
            <consortium name="International Elephant Shark Genome Sequencing Consortium"/>
            <person name="Venkatesh B."/>
            <person name="Lee A.P."/>
            <person name="Ravi V."/>
            <person name="Maurya A.K."/>
            <person name="Lian M.M."/>
            <person name="Swann J.B."/>
            <person name="Ohta Y."/>
            <person name="Flajnik M.F."/>
            <person name="Sutoh Y."/>
            <person name="Kasahara M."/>
            <person name="Hoon S."/>
            <person name="Gangu V."/>
            <person name="Roy S.W."/>
            <person name="Irimia M."/>
            <person name="Korzh V."/>
            <person name="Kondrychyn I."/>
            <person name="Lim Z.W."/>
            <person name="Tay B.H."/>
            <person name="Tohari S."/>
            <person name="Kong K.W."/>
            <person name="Ho S."/>
            <person name="Lorente-Galdos B."/>
            <person name="Quilez J."/>
            <person name="Marques-Bonet T."/>
            <person name="Raney B.J."/>
            <person name="Ingham P.W."/>
            <person name="Tay A."/>
            <person name="Hillier L.W."/>
            <person name="Minx P."/>
            <person name="Boehm T."/>
            <person name="Wilson R.K."/>
            <person name="Brenner S."/>
            <person name="Warren W.C."/>
        </authorList>
    </citation>
    <scope>NUCLEOTIDE SEQUENCE [LARGE SCALE GENOMIC DNA]</scope>
</reference>
<dbReference type="PANTHER" id="PTHR10269:SF3">
    <property type="entry name" value="GDNF FAMILY RECEPTOR ALPHA-1"/>
    <property type="match status" value="1"/>
</dbReference>
<evidence type="ECO:0000256" key="10">
    <source>
        <dbReference type="PIRNR" id="PIRNR038071"/>
    </source>
</evidence>
<dbReference type="Ensembl" id="ENSCMIT00000038770.1">
    <property type="protein sequence ID" value="ENSCMIP00000038220.1"/>
    <property type="gene ID" value="ENSCMIG00000016063.1"/>
</dbReference>
<feature type="disulfide bond" evidence="11">
    <location>
        <begin position="172"/>
        <end position="187"/>
    </location>
</feature>
<reference evidence="16" key="2">
    <citation type="journal article" date="2007" name="PLoS Biol.">
        <title>Survey sequencing and comparative analysis of the elephant shark (Callorhinchus milii) genome.</title>
        <authorList>
            <person name="Venkatesh B."/>
            <person name="Kirkness E.F."/>
            <person name="Loh Y.H."/>
            <person name="Halpern A.L."/>
            <person name="Lee A.P."/>
            <person name="Johnson J."/>
            <person name="Dandona N."/>
            <person name="Viswanathan L.D."/>
            <person name="Tay A."/>
            <person name="Venter J.C."/>
            <person name="Strausberg R.L."/>
            <person name="Brenner S."/>
        </authorList>
    </citation>
    <scope>NUCLEOTIDE SEQUENCE [LARGE SCALE GENOMIC DNA]</scope>
</reference>
<evidence type="ECO:0000256" key="3">
    <source>
        <dbReference type="ARBA" id="ARBA00022475"/>
    </source>
</evidence>
<comment type="subcellular location">
    <subcellularLocation>
        <location evidence="1">Cell membrane</location>
        <topology evidence="1">Lipid-anchor</topology>
        <topology evidence="1">GPI-anchor</topology>
    </subcellularLocation>
</comment>
<feature type="disulfide bond" evidence="11">
    <location>
        <begin position="36"/>
        <end position="42"/>
    </location>
</feature>
<sequence>MISAALYVVLLLIDVIAQTAGVNNNRVDCVKANELCTSDSSCSSKYRTFRQCLAGSSSMVTGPQAKNECINAMEALQQSPLYDCRCKRGMKNEKRCLRIYWSIHQSFMHGDDLSGSPYEPVNNRLSDIFRAASILSGAEPLGTRGNNCLDAAKACNLNDNCKKFRTTYVSPCTTRISASEICNRRKCHKALRHFFDRVPPKYSYGMLFCSCRNTACTERRRQTIVPICSYQEKEKPNCLSLAESCQTNYICRSRLADFFTNCQSESRTVSGCLRENYAGCLLAYTGLIGTFMTPNYIDSQSISVAPWCSCSGSGNRKEDCDELLNFFMHNRCFQNAVQAFGNGTDVNLWQHMPPAQTTTPFRLNDTPQSNTEPASQSNAINTANDPSVIPICANLQAQRLHSNASVSQELCISETPITASKEETVDVQPKGRTSPDSSSASSIGIRVSEVLCLITIVHSAFHCFYSSGML</sequence>
<evidence type="ECO:0000256" key="7">
    <source>
        <dbReference type="ARBA" id="ARBA00023170"/>
    </source>
</evidence>
<feature type="domain" description="GDNF/GAS1" evidence="14">
    <location>
        <begin position="148"/>
        <end position="228"/>
    </location>
</feature>
<feature type="disulfide bond" evidence="11">
    <location>
        <begin position="155"/>
        <end position="161"/>
    </location>
</feature>
<reference evidence="16" key="1">
    <citation type="journal article" date="2006" name="Science">
        <title>Ancient noncoding elements conserved in the human genome.</title>
        <authorList>
            <person name="Venkatesh B."/>
            <person name="Kirkness E.F."/>
            <person name="Loh Y.H."/>
            <person name="Halpern A.L."/>
            <person name="Lee A.P."/>
            <person name="Johnson J."/>
            <person name="Dandona N."/>
            <person name="Viswanathan L.D."/>
            <person name="Tay A."/>
            <person name="Venter J.C."/>
            <person name="Strausberg R.L."/>
            <person name="Brenner S."/>
        </authorList>
    </citation>
    <scope>NUCLEOTIDE SEQUENCE [LARGE SCALE GENOMIC DNA]</scope>
</reference>
<evidence type="ECO:0000256" key="1">
    <source>
        <dbReference type="ARBA" id="ARBA00004609"/>
    </source>
</evidence>
<feature type="glycosylation site" description="N-linked (GlcNAc...) asparagine" evidence="12">
    <location>
        <position position="342"/>
    </location>
</feature>
<dbReference type="PANTHER" id="PTHR10269">
    <property type="entry name" value="GDNF RECEPTOR ALPHA"/>
    <property type="match status" value="1"/>
</dbReference>
<feature type="disulfide bond" evidence="11">
    <location>
        <begin position="310"/>
        <end position="320"/>
    </location>
</feature>
<gene>
    <name evidence="15" type="primary">gfra1a</name>
</gene>
<dbReference type="PRINTS" id="PR01316">
    <property type="entry name" value="GDNFRECEPTOR"/>
</dbReference>
<evidence type="ECO:0000256" key="4">
    <source>
        <dbReference type="ARBA" id="ARBA00022622"/>
    </source>
</evidence>
<dbReference type="GeneTree" id="ENSGT00940000155560"/>
<evidence type="ECO:0000256" key="5">
    <source>
        <dbReference type="ARBA" id="ARBA00022729"/>
    </source>
</evidence>
<name>A0A4W3K2Q2_CALMI</name>
<dbReference type="AlphaFoldDB" id="A0A4W3K2Q2"/>
<feature type="disulfide bond" evidence="11">
    <location>
        <begin position="272"/>
        <end position="332"/>
    </location>
</feature>
<reference evidence="15" key="5">
    <citation type="submission" date="2025-09" db="UniProtKB">
        <authorList>
            <consortium name="Ensembl"/>
        </authorList>
    </citation>
    <scope>IDENTIFICATION</scope>
</reference>
<dbReference type="InterPro" id="IPR016017">
    <property type="entry name" value="GDNF/GAS1"/>
</dbReference>
<feature type="region of interest" description="Disordered" evidence="13">
    <location>
        <begin position="351"/>
        <end position="380"/>
    </location>
</feature>
<dbReference type="Proteomes" id="UP000314986">
    <property type="component" value="Unassembled WGS sequence"/>
</dbReference>
<keyword evidence="4" id="KW-0336">GPI-anchor</keyword>
<feature type="domain" description="GDNF/GAS1" evidence="14">
    <location>
        <begin position="29"/>
        <end position="108"/>
    </location>
</feature>
<evidence type="ECO:0000313" key="16">
    <source>
        <dbReference type="Proteomes" id="UP000314986"/>
    </source>
</evidence>
<evidence type="ECO:0000256" key="9">
    <source>
        <dbReference type="ARBA" id="ARBA00023288"/>
    </source>
</evidence>